<comment type="caution">
    <text evidence="2">The sequence shown here is derived from an EMBL/GenBank/DDBJ whole genome shotgun (WGS) entry which is preliminary data.</text>
</comment>
<evidence type="ECO:0000313" key="3">
    <source>
        <dbReference type="Proteomes" id="UP001152604"/>
    </source>
</evidence>
<sequence length="55" mass="5983">MTEKSAGIFLADSQSRRMGGGDKSLLTSDHHTHTTLSWTSIHQTTLPGPRVCCRA</sequence>
<dbReference type="Proteomes" id="UP001152604">
    <property type="component" value="Unassembled WGS sequence"/>
</dbReference>
<proteinExistence type="predicted"/>
<accession>A0ABN8JWD6</accession>
<gene>
    <name evidence="2" type="ORF">MES4922_30362</name>
</gene>
<evidence type="ECO:0000256" key="1">
    <source>
        <dbReference type="SAM" id="MobiDB-lite"/>
    </source>
</evidence>
<reference evidence="2" key="1">
    <citation type="submission" date="2022-03" db="EMBL/GenBank/DDBJ databases">
        <authorList>
            <person name="Brunel B."/>
        </authorList>
    </citation>
    <scope>NUCLEOTIDE SEQUENCE</scope>
    <source>
        <strain evidence="2">STM4922sample</strain>
    </source>
</reference>
<evidence type="ECO:0000313" key="2">
    <source>
        <dbReference type="EMBL" id="CAH2401964.1"/>
    </source>
</evidence>
<name>A0ABN8JWD6_9HYPH</name>
<dbReference type="EMBL" id="CAKXZS010000023">
    <property type="protein sequence ID" value="CAH2401964.1"/>
    <property type="molecule type" value="Genomic_DNA"/>
</dbReference>
<feature type="region of interest" description="Disordered" evidence="1">
    <location>
        <begin position="1"/>
        <end position="27"/>
    </location>
</feature>
<organism evidence="2 3">
    <name type="scientific">Mesorhizobium ventifaucium</name>
    <dbReference type="NCBI Taxonomy" id="666020"/>
    <lineage>
        <taxon>Bacteria</taxon>
        <taxon>Pseudomonadati</taxon>
        <taxon>Pseudomonadota</taxon>
        <taxon>Alphaproteobacteria</taxon>
        <taxon>Hyphomicrobiales</taxon>
        <taxon>Phyllobacteriaceae</taxon>
        <taxon>Mesorhizobium</taxon>
    </lineage>
</organism>
<protein>
    <submittedName>
        <fullName evidence="2">Uncharacterized protein</fullName>
    </submittedName>
</protein>
<keyword evidence="3" id="KW-1185">Reference proteome</keyword>